<keyword evidence="3" id="KW-0342">GTP-binding</keyword>
<keyword evidence="7" id="KW-1185">Reference proteome</keyword>
<dbReference type="GeneTree" id="ENSGT00940000159509"/>
<reference evidence="6" key="2">
    <citation type="submission" date="2025-09" db="UniProtKB">
        <authorList>
            <consortium name="Ensembl"/>
        </authorList>
    </citation>
    <scope>IDENTIFICATION</scope>
</reference>
<comment type="similarity">
    <text evidence="1">Belongs to the TRAFAC class TrmE-Era-EngA-EngB-Septin-like GTPase superfamily. AIG1/Toc34/Toc159-like paraseptin GTPase family. IAN subfamily.</text>
</comment>
<dbReference type="PROSITE" id="PS51720">
    <property type="entry name" value="G_AIG1"/>
    <property type="match status" value="1"/>
</dbReference>
<dbReference type="GO" id="GO:0005525">
    <property type="term" value="F:GTP binding"/>
    <property type="evidence" value="ECO:0007669"/>
    <property type="project" value="UniProtKB-KW"/>
</dbReference>
<sequence length="294" mass="32846">MANLFFSFIFLFLLKSHLLLLLILQGEDTDTDSYVSATDCDWVIVEESETEKEENTYLQKKTEINQEEDANLQSSIFSSLSNTAGSFLSSLAKKLGFIDKKTDNEGFPHLKIVLVGRCGIGKSTLFNSVVVKEGFMTDPAKLSATEHCEIFHGVRDGRHITVIDTPGFFSSHLSNEQVTDKIQTNIKMAPPGPFMFLLVVEVDNFTQEDTETANIIEKILDGSIANMMVVFTQGCRLKSTIEEYVQGSDENLQNLLEKCEQRCLVLNNTAMNLKHLKELSILIKGKALTDSLTD</sequence>
<keyword evidence="4" id="KW-0732">Signal</keyword>
<dbReference type="InterPro" id="IPR045058">
    <property type="entry name" value="GIMA/IAN/Toc"/>
</dbReference>
<dbReference type="InterPro" id="IPR006703">
    <property type="entry name" value="G_AIG1"/>
</dbReference>
<feature type="signal peptide" evidence="4">
    <location>
        <begin position="1"/>
        <end position="26"/>
    </location>
</feature>
<evidence type="ECO:0000259" key="5">
    <source>
        <dbReference type="PROSITE" id="PS51720"/>
    </source>
</evidence>
<dbReference type="Pfam" id="PF04548">
    <property type="entry name" value="AIG1"/>
    <property type="match status" value="1"/>
</dbReference>
<name>A0A8C4T778_ERPCA</name>
<feature type="domain" description="AIG1-type G" evidence="5">
    <location>
        <begin position="107"/>
        <end position="294"/>
    </location>
</feature>
<protein>
    <recommendedName>
        <fullName evidence="5">AIG1-type G domain-containing protein</fullName>
    </recommendedName>
</protein>
<organism evidence="6 7">
    <name type="scientific">Erpetoichthys calabaricus</name>
    <name type="common">Rope fish</name>
    <name type="synonym">Calamoichthys calabaricus</name>
    <dbReference type="NCBI Taxonomy" id="27687"/>
    <lineage>
        <taxon>Eukaryota</taxon>
        <taxon>Metazoa</taxon>
        <taxon>Chordata</taxon>
        <taxon>Craniata</taxon>
        <taxon>Vertebrata</taxon>
        <taxon>Euteleostomi</taxon>
        <taxon>Actinopterygii</taxon>
        <taxon>Polypteriformes</taxon>
        <taxon>Polypteridae</taxon>
        <taxon>Erpetoichthys</taxon>
    </lineage>
</organism>
<reference evidence="6" key="1">
    <citation type="submission" date="2025-08" db="UniProtKB">
        <authorList>
            <consortium name="Ensembl"/>
        </authorList>
    </citation>
    <scope>IDENTIFICATION</scope>
</reference>
<keyword evidence="2" id="KW-0547">Nucleotide-binding</keyword>
<dbReference type="Gene3D" id="3.40.50.300">
    <property type="entry name" value="P-loop containing nucleotide triphosphate hydrolases"/>
    <property type="match status" value="1"/>
</dbReference>
<feature type="chain" id="PRO_5034815307" description="AIG1-type G domain-containing protein" evidence="4">
    <location>
        <begin position="27"/>
        <end position="294"/>
    </location>
</feature>
<dbReference type="Proteomes" id="UP000694620">
    <property type="component" value="Unassembled WGS sequence"/>
</dbReference>
<dbReference type="PANTHER" id="PTHR10903:SF170">
    <property type="entry name" value="GTPASE IMAP FAMILY MEMBER 7"/>
    <property type="match status" value="1"/>
</dbReference>
<accession>A0A8C4T778</accession>
<evidence type="ECO:0000256" key="2">
    <source>
        <dbReference type="ARBA" id="ARBA00022741"/>
    </source>
</evidence>
<evidence type="ECO:0000256" key="3">
    <source>
        <dbReference type="ARBA" id="ARBA00023134"/>
    </source>
</evidence>
<proteinExistence type="inferred from homology"/>
<dbReference type="Ensembl" id="ENSECRT00000028613.1">
    <property type="protein sequence ID" value="ENSECRP00000028027.1"/>
    <property type="gene ID" value="ENSECRG00000018955.1"/>
</dbReference>
<dbReference type="AlphaFoldDB" id="A0A8C4T778"/>
<evidence type="ECO:0000313" key="7">
    <source>
        <dbReference type="Proteomes" id="UP000694620"/>
    </source>
</evidence>
<evidence type="ECO:0000313" key="6">
    <source>
        <dbReference type="Ensembl" id="ENSECRP00000028027.1"/>
    </source>
</evidence>
<evidence type="ECO:0000256" key="4">
    <source>
        <dbReference type="SAM" id="SignalP"/>
    </source>
</evidence>
<dbReference type="PANTHER" id="PTHR10903">
    <property type="entry name" value="GTPASE, IMAP FAMILY MEMBER-RELATED"/>
    <property type="match status" value="1"/>
</dbReference>
<dbReference type="SUPFAM" id="SSF52540">
    <property type="entry name" value="P-loop containing nucleoside triphosphate hydrolases"/>
    <property type="match status" value="1"/>
</dbReference>
<dbReference type="InterPro" id="IPR027417">
    <property type="entry name" value="P-loop_NTPase"/>
</dbReference>
<evidence type="ECO:0000256" key="1">
    <source>
        <dbReference type="ARBA" id="ARBA00008535"/>
    </source>
</evidence>